<keyword evidence="2" id="KW-0539">Nucleus</keyword>
<evidence type="ECO:0000313" key="5">
    <source>
        <dbReference type="Proteomes" id="UP000550707"/>
    </source>
</evidence>
<organism evidence="4 5">
    <name type="scientific">Molossus molossus</name>
    <name type="common">Pallas' mastiff bat</name>
    <name type="synonym">Vespertilio molossus</name>
    <dbReference type="NCBI Taxonomy" id="27622"/>
    <lineage>
        <taxon>Eukaryota</taxon>
        <taxon>Metazoa</taxon>
        <taxon>Chordata</taxon>
        <taxon>Craniata</taxon>
        <taxon>Vertebrata</taxon>
        <taxon>Euteleostomi</taxon>
        <taxon>Mammalia</taxon>
        <taxon>Eutheria</taxon>
        <taxon>Laurasiatheria</taxon>
        <taxon>Chiroptera</taxon>
        <taxon>Yangochiroptera</taxon>
        <taxon>Molossidae</taxon>
        <taxon>Molossus</taxon>
    </lineage>
</organism>
<dbReference type="EMBL" id="JACASF010000003">
    <property type="protein sequence ID" value="KAF6489153.1"/>
    <property type="molecule type" value="Genomic_DNA"/>
</dbReference>
<gene>
    <name evidence="4" type="ORF">HJG59_003316</name>
</gene>
<evidence type="ECO:0000256" key="2">
    <source>
        <dbReference type="ARBA" id="ARBA00023242"/>
    </source>
</evidence>
<feature type="region of interest" description="Disordered" evidence="3">
    <location>
        <begin position="78"/>
        <end position="138"/>
    </location>
</feature>
<reference evidence="4 5" key="1">
    <citation type="journal article" date="2020" name="Nature">
        <title>Six reference-quality genomes reveal evolution of bat adaptations.</title>
        <authorList>
            <person name="Jebb D."/>
            <person name="Huang Z."/>
            <person name="Pippel M."/>
            <person name="Hughes G.M."/>
            <person name="Lavrichenko K."/>
            <person name="Devanna P."/>
            <person name="Winkler S."/>
            <person name="Jermiin L.S."/>
            <person name="Skirmuntt E.C."/>
            <person name="Katzourakis A."/>
            <person name="Burkitt-Gray L."/>
            <person name="Ray D.A."/>
            <person name="Sullivan K.A.M."/>
            <person name="Roscito J.G."/>
            <person name="Kirilenko B.M."/>
            <person name="Davalos L.M."/>
            <person name="Corthals A.P."/>
            <person name="Power M.L."/>
            <person name="Jones G."/>
            <person name="Ransome R.D."/>
            <person name="Dechmann D.K.N."/>
            <person name="Locatelli A.G."/>
            <person name="Puechmaille S.J."/>
            <person name="Fedrigo O."/>
            <person name="Jarvis E.D."/>
            <person name="Hiller M."/>
            <person name="Vernes S.C."/>
            <person name="Myers E.W."/>
            <person name="Teeling E.C."/>
        </authorList>
    </citation>
    <scope>NUCLEOTIDE SEQUENCE [LARGE SCALE GENOMIC DNA]</scope>
    <source>
        <strain evidence="4">MMolMol1</strain>
        <tissue evidence="4">Muscle</tissue>
    </source>
</reference>
<protein>
    <submittedName>
        <fullName evidence="4">Cramped chromatin regulator-like protein 1</fullName>
    </submittedName>
</protein>
<feature type="compositionally biased region" description="Low complexity" evidence="3">
    <location>
        <begin position="129"/>
        <end position="138"/>
    </location>
</feature>
<keyword evidence="5" id="KW-1185">Reference proteome</keyword>
<dbReference type="GO" id="GO:0003677">
    <property type="term" value="F:DNA binding"/>
    <property type="evidence" value="ECO:0007669"/>
    <property type="project" value="UniProtKB-KW"/>
</dbReference>
<comment type="caution">
    <text evidence="4">The sequence shown here is derived from an EMBL/GenBank/DDBJ whole genome shotgun (WGS) entry which is preliminary data.</text>
</comment>
<dbReference type="GO" id="GO:0005634">
    <property type="term" value="C:nucleus"/>
    <property type="evidence" value="ECO:0007669"/>
    <property type="project" value="TreeGrafter"/>
</dbReference>
<evidence type="ECO:0000313" key="4">
    <source>
        <dbReference type="EMBL" id="KAF6489153.1"/>
    </source>
</evidence>
<keyword evidence="1" id="KW-0238">DNA-binding</keyword>
<evidence type="ECO:0000256" key="1">
    <source>
        <dbReference type="ARBA" id="ARBA00023125"/>
    </source>
</evidence>
<dbReference type="Proteomes" id="UP000550707">
    <property type="component" value="Unassembled WGS sequence"/>
</dbReference>
<proteinExistence type="predicted"/>
<sequence>MCRALKKLCDPDGLSDEEDQKPVRLPLRVPVELQPRNNHAWARVQSLAQNPRLRMIVELHRKVSSLIEFLKQKWELHEAPESNTSSMASVRPAQEEQSTTPPGKVMNISSRSPRCPRNQSALRNNKTFSPSSTPCPSSGEAWQPLLPILGTPLGVGLCQG</sequence>
<dbReference type="AlphaFoldDB" id="A0A7J8IWZ6"/>
<dbReference type="InterPro" id="IPR055315">
    <property type="entry name" value="Cramped-like"/>
</dbReference>
<dbReference type="PANTHER" id="PTHR21677:SF1">
    <property type="entry name" value="PROTEIN CRAMPED-LIKE"/>
    <property type="match status" value="1"/>
</dbReference>
<dbReference type="GO" id="GO:0007389">
    <property type="term" value="P:pattern specification process"/>
    <property type="evidence" value="ECO:0007669"/>
    <property type="project" value="TreeGrafter"/>
</dbReference>
<name>A0A7J8IWZ6_MOLMO</name>
<accession>A0A7J8IWZ6</accession>
<dbReference type="PANTHER" id="PTHR21677">
    <property type="entry name" value="CRAMPED PROTEIN"/>
    <property type="match status" value="1"/>
</dbReference>
<evidence type="ECO:0000256" key="3">
    <source>
        <dbReference type="SAM" id="MobiDB-lite"/>
    </source>
</evidence>
<feature type="compositionally biased region" description="Polar residues" evidence="3">
    <location>
        <begin position="95"/>
        <end position="128"/>
    </location>
</feature>
<dbReference type="GO" id="GO:0003682">
    <property type="term" value="F:chromatin binding"/>
    <property type="evidence" value="ECO:0007669"/>
    <property type="project" value="InterPro"/>
</dbReference>